<dbReference type="NCBIfam" id="TIGR01493">
    <property type="entry name" value="HAD-SF-IA-v2"/>
    <property type="match status" value="1"/>
</dbReference>
<evidence type="ECO:0000313" key="2">
    <source>
        <dbReference type="EMBL" id="MBB3174147.1"/>
    </source>
</evidence>
<dbReference type="PANTHER" id="PTHR43316">
    <property type="entry name" value="HYDROLASE, HALOACID DELAHOGENASE-RELATED"/>
    <property type="match status" value="1"/>
</dbReference>
<dbReference type="Gene3D" id="1.10.150.750">
    <property type="match status" value="1"/>
</dbReference>
<dbReference type="InterPro" id="IPR051540">
    <property type="entry name" value="S-2-haloacid_dehalogenase"/>
</dbReference>
<dbReference type="Gene3D" id="3.40.50.1000">
    <property type="entry name" value="HAD superfamily/HAD-like"/>
    <property type="match status" value="1"/>
</dbReference>
<protein>
    <submittedName>
        <fullName evidence="2">2-haloacid dehalogenase</fullName>
        <ecNumber evidence="2">3.8.1.2</ecNumber>
    </submittedName>
</protein>
<dbReference type="AlphaFoldDB" id="A0A839UWE6"/>
<dbReference type="Pfam" id="PF00702">
    <property type="entry name" value="Hydrolase"/>
    <property type="match status" value="1"/>
</dbReference>
<dbReference type="InterPro" id="IPR023214">
    <property type="entry name" value="HAD_sf"/>
</dbReference>
<keyword evidence="3" id="KW-1185">Reference proteome</keyword>
<sequence>MSAVREELHALVFDVFGTLVDWRAGVARDAAPFLKRHGGRTGGGAADAHAFADAWRRRYVPSMREVIDGRRPFTRLDILHRENLLAVLPEFGIDPQSVSAGALDALNLAWHRLDTWPDVAPALARLHERFVLAPLSNGSIRLLVDLARRNAMPWDAILGAEIARTYKPAPEAYLRSVEALDLRPQQVCMVAAHNADLAAARRCGLRTALVLRPTEHGPRQTGDLVASADWDFVAPDLGRLAELLLAD</sequence>
<proteinExistence type="predicted"/>
<dbReference type="PRINTS" id="PR00413">
    <property type="entry name" value="HADHALOGNASE"/>
</dbReference>
<accession>A0A839UWE6</accession>
<dbReference type="InterPro" id="IPR006328">
    <property type="entry name" value="2-HAD"/>
</dbReference>
<reference evidence="2 3" key="1">
    <citation type="submission" date="2020-08" db="EMBL/GenBank/DDBJ databases">
        <title>Genomic Encyclopedia of Type Strains, Phase III (KMG-III): the genomes of soil and plant-associated and newly described type strains.</title>
        <authorList>
            <person name="Whitman W."/>
        </authorList>
    </citation>
    <scope>NUCLEOTIDE SEQUENCE [LARGE SCALE GENOMIC DNA]</scope>
    <source>
        <strain evidence="2 3">CECT 8088</strain>
    </source>
</reference>
<dbReference type="SUPFAM" id="SSF56784">
    <property type="entry name" value="HAD-like"/>
    <property type="match status" value="1"/>
</dbReference>
<dbReference type="PANTHER" id="PTHR43316:SF3">
    <property type="entry name" value="HALOACID DEHALOGENASE, TYPE II (AFU_ORTHOLOGUE AFUA_2G07750)-RELATED"/>
    <property type="match status" value="1"/>
</dbReference>
<dbReference type="SFLD" id="SFLDS00003">
    <property type="entry name" value="Haloacid_Dehalogenase"/>
    <property type="match status" value="1"/>
</dbReference>
<dbReference type="NCBIfam" id="TIGR01428">
    <property type="entry name" value="HAD_type_II"/>
    <property type="match status" value="1"/>
</dbReference>
<organism evidence="2 3">
    <name type="scientific">Endobacter medicaginis</name>
    <dbReference type="NCBI Taxonomy" id="1181271"/>
    <lineage>
        <taxon>Bacteria</taxon>
        <taxon>Pseudomonadati</taxon>
        <taxon>Pseudomonadota</taxon>
        <taxon>Alphaproteobacteria</taxon>
        <taxon>Acetobacterales</taxon>
        <taxon>Acetobacteraceae</taxon>
        <taxon>Endobacter</taxon>
    </lineage>
</organism>
<dbReference type="EMBL" id="JACHXV010000006">
    <property type="protein sequence ID" value="MBB3174147.1"/>
    <property type="molecule type" value="Genomic_DNA"/>
</dbReference>
<dbReference type="Proteomes" id="UP000557688">
    <property type="component" value="Unassembled WGS sequence"/>
</dbReference>
<dbReference type="InterPro" id="IPR036412">
    <property type="entry name" value="HAD-like_sf"/>
</dbReference>
<evidence type="ECO:0000313" key="3">
    <source>
        <dbReference type="Proteomes" id="UP000557688"/>
    </source>
</evidence>
<evidence type="ECO:0000256" key="1">
    <source>
        <dbReference type="ARBA" id="ARBA00022801"/>
    </source>
</evidence>
<dbReference type="EC" id="3.8.1.2" evidence="2"/>
<gene>
    <name evidence="2" type="ORF">FHR90_001983</name>
</gene>
<dbReference type="SFLD" id="SFLDG01129">
    <property type="entry name" value="C1.5:_HAD__Beta-PGM__Phosphata"/>
    <property type="match status" value="1"/>
</dbReference>
<dbReference type="InterPro" id="IPR006439">
    <property type="entry name" value="HAD-SF_hydro_IA"/>
</dbReference>
<comment type="caution">
    <text evidence="2">The sequence shown here is derived from an EMBL/GenBank/DDBJ whole genome shotgun (WGS) entry which is preliminary data.</text>
</comment>
<keyword evidence="1 2" id="KW-0378">Hydrolase</keyword>
<dbReference type="GO" id="GO:0018784">
    <property type="term" value="F:(S)-2-haloacid dehalogenase activity"/>
    <property type="evidence" value="ECO:0007669"/>
    <property type="project" value="UniProtKB-EC"/>
</dbReference>
<name>A0A839UWE6_9PROT</name>
<dbReference type="RefSeq" id="WP_183275149.1">
    <property type="nucleotide sequence ID" value="NZ_JACHXV010000006.1"/>
</dbReference>